<evidence type="ECO:0000313" key="3">
    <source>
        <dbReference type="EMBL" id="GIG18516.1"/>
    </source>
</evidence>
<keyword evidence="2" id="KW-0812">Transmembrane</keyword>
<protein>
    <recommendedName>
        <fullName evidence="5">Translation initiation factor 2</fullName>
    </recommendedName>
</protein>
<keyword evidence="4" id="KW-1185">Reference proteome</keyword>
<dbReference type="Proteomes" id="UP000660339">
    <property type="component" value="Unassembled WGS sequence"/>
</dbReference>
<proteinExistence type="predicted"/>
<keyword evidence="2" id="KW-0472">Membrane</keyword>
<dbReference type="RefSeq" id="WP_166388561.1">
    <property type="nucleotide sequence ID" value="NZ_BAAATT010000042.1"/>
</dbReference>
<gene>
    <name evidence="3" type="ORF">Cme02nite_68480</name>
</gene>
<feature type="compositionally biased region" description="Basic and acidic residues" evidence="1">
    <location>
        <begin position="1"/>
        <end position="11"/>
    </location>
</feature>
<comment type="caution">
    <text evidence="3">The sequence shown here is derived from an EMBL/GenBank/DDBJ whole genome shotgun (WGS) entry which is preliminary data.</text>
</comment>
<sequence length="96" mass="10263">MVTRPADDQWRRPNPSDSGADADRAEAAYPGPPPAVQPPPGWHPAVAPRTVAPRPLPALDHDAIDLAEERADRFTNALGIAAGIVLILVACVQWRT</sequence>
<keyword evidence="2" id="KW-1133">Transmembrane helix</keyword>
<feature type="region of interest" description="Disordered" evidence="1">
    <location>
        <begin position="1"/>
        <end position="56"/>
    </location>
</feature>
<dbReference type="AlphaFoldDB" id="A0A8J3LNG1"/>
<dbReference type="EMBL" id="BONJ01000041">
    <property type="protein sequence ID" value="GIG18516.1"/>
    <property type="molecule type" value="Genomic_DNA"/>
</dbReference>
<name>A0A8J3LNG1_9ACTN</name>
<evidence type="ECO:0000313" key="4">
    <source>
        <dbReference type="Proteomes" id="UP000660339"/>
    </source>
</evidence>
<evidence type="ECO:0000256" key="2">
    <source>
        <dbReference type="SAM" id="Phobius"/>
    </source>
</evidence>
<reference evidence="3" key="1">
    <citation type="submission" date="2021-01" db="EMBL/GenBank/DDBJ databases">
        <title>Whole genome shotgun sequence of Catellatospora methionotrophica NBRC 14553.</title>
        <authorList>
            <person name="Komaki H."/>
            <person name="Tamura T."/>
        </authorList>
    </citation>
    <scope>NUCLEOTIDE SEQUENCE</scope>
    <source>
        <strain evidence="3">NBRC 14553</strain>
    </source>
</reference>
<feature type="compositionally biased region" description="Low complexity" evidence="1">
    <location>
        <begin position="43"/>
        <end position="53"/>
    </location>
</feature>
<feature type="transmembrane region" description="Helical" evidence="2">
    <location>
        <begin position="74"/>
        <end position="94"/>
    </location>
</feature>
<accession>A0A8J3LNG1</accession>
<feature type="compositionally biased region" description="Pro residues" evidence="1">
    <location>
        <begin position="30"/>
        <end position="42"/>
    </location>
</feature>
<organism evidence="3 4">
    <name type="scientific">Catellatospora methionotrophica</name>
    <dbReference type="NCBI Taxonomy" id="121620"/>
    <lineage>
        <taxon>Bacteria</taxon>
        <taxon>Bacillati</taxon>
        <taxon>Actinomycetota</taxon>
        <taxon>Actinomycetes</taxon>
        <taxon>Micromonosporales</taxon>
        <taxon>Micromonosporaceae</taxon>
        <taxon>Catellatospora</taxon>
    </lineage>
</organism>
<evidence type="ECO:0000256" key="1">
    <source>
        <dbReference type="SAM" id="MobiDB-lite"/>
    </source>
</evidence>
<evidence type="ECO:0008006" key="5">
    <source>
        <dbReference type="Google" id="ProtNLM"/>
    </source>
</evidence>